<reference evidence="2 3" key="1">
    <citation type="submission" date="2016-03" db="EMBL/GenBank/DDBJ databases">
        <title>EvidentialGene: Evidence-directed Construction of Genes on Genomes.</title>
        <authorList>
            <person name="Gilbert D.G."/>
            <person name="Choi J.-H."/>
            <person name="Mockaitis K."/>
            <person name="Colbourne J."/>
            <person name="Pfrender M."/>
        </authorList>
    </citation>
    <scope>NUCLEOTIDE SEQUENCE [LARGE SCALE GENOMIC DNA]</scope>
    <source>
        <strain evidence="2 3">Xinb3</strain>
        <tissue evidence="2">Complete organism</tissue>
    </source>
</reference>
<dbReference type="EMBL" id="LRGB01002076">
    <property type="protein sequence ID" value="KZS09403.1"/>
    <property type="molecule type" value="Genomic_DNA"/>
</dbReference>
<dbReference type="Proteomes" id="UP000076858">
    <property type="component" value="Unassembled WGS sequence"/>
</dbReference>
<evidence type="ECO:0000256" key="1">
    <source>
        <dbReference type="SAM" id="MobiDB-lite"/>
    </source>
</evidence>
<proteinExistence type="predicted"/>
<comment type="caution">
    <text evidence="2">The sequence shown here is derived from an EMBL/GenBank/DDBJ whole genome shotgun (WGS) entry which is preliminary data.</text>
</comment>
<name>A0A164SA19_9CRUS</name>
<keyword evidence="3" id="KW-1185">Reference proteome</keyword>
<feature type="compositionally biased region" description="Basic and acidic residues" evidence="1">
    <location>
        <begin position="1"/>
        <end position="20"/>
    </location>
</feature>
<feature type="region of interest" description="Disordered" evidence="1">
    <location>
        <begin position="1"/>
        <end position="49"/>
    </location>
</feature>
<feature type="compositionally biased region" description="Polar residues" evidence="1">
    <location>
        <begin position="39"/>
        <end position="49"/>
    </location>
</feature>
<evidence type="ECO:0000313" key="3">
    <source>
        <dbReference type="Proteomes" id="UP000076858"/>
    </source>
</evidence>
<evidence type="ECO:0000313" key="2">
    <source>
        <dbReference type="EMBL" id="KZS09403.1"/>
    </source>
</evidence>
<protein>
    <submittedName>
        <fullName evidence="2">Uncharacterized protein</fullName>
    </submittedName>
</protein>
<dbReference type="AlphaFoldDB" id="A0A164SA19"/>
<accession>A0A164SA19</accession>
<gene>
    <name evidence="2" type="ORF">APZ42_026513</name>
</gene>
<sequence>MDNKWTRATDHVRTRSKEPAGGKLGQTSRSGGSKIQLKTIAQSPSLKMTSSFEDEEIEVVTFDGDR</sequence>
<organism evidence="2 3">
    <name type="scientific">Daphnia magna</name>
    <dbReference type="NCBI Taxonomy" id="35525"/>
    <lineage>
        <taxon>Eukaryota</taxon>
        <taxon>Metazoa</taxon>
        <taxon>Ecdysozoa</taxon>
        <taxon>Arthropoda</taxon>
        <taxon>Crustacea</taxon>
        <taxon>Branchiopoda</taxon>
        <taxon>Diplostraca</taxon>
        <taxon>Cladocera</taxon>
        <taxon>Anomopoda</taxon>
        <taxon>Daphniidae</taxon>
        <taxon>Daphnia</taxon>
    </lineage>
</organism>